<name>A4ISN7_GEOTN</name>
<gene>
    <name evidence="6" type="ordered locus">GTNG_2996</name>
</gene>
<dbReference type="InterPro" id="IPR000889">
    <property type="entry name" value="Glutathione_peroxidase"/>
</dbReference>
<dbReference type="EMBL" id="CP000557">
    <property type="protein sequence ID" value="ABO68341.1"/>
    <property type="molecule type" value="Genomic_DNA"/>
</dbReference>
<dbReference type="InterPro" id="IPR029760">
    <property type="entry name" value="GPX_CS"/>
</dbReference>
<dbReference type="PROSITE" id="PS00763">
    <property type="entry name" value="GLUTATHIONE_PEROXID_2"/>
    <property type="match status" value="1"/>
</dbReference>
<evidence type="ECO:0000256" key="3">
    <source>
        <dbReference type="ARBA" id="ARBA00023002"/>
    </source>
</evidence>
<sequence>MTTIYDYLVKKPNGEILSMETYRNKTMLIVNTANHCRFTYQFEDLQRLYKKFAHQGFVILGFPSNQFAEQNPENGQETATMCKVKFGVTFPIFEVIDVNGEHAHPLFQYLKEQADCREFGVNLEEKMLKTKIQEINPFFLDGKNIRWNFTKFLVDANGQVLKRFEPTDSIIDLEHAIEEALKAAANA</sequence>
<dbReference type="HOGENOM" id="CLU_029507_2_2_9"/>
<feature type="active site" evidence="4">
    <location>
        <position position="36"/>
    </location>
</feature>
<dbReference type="AlphaFoldDB" id="A4ISN7"/>
<evidence type="ECO:0000313" key="6">
    <source>
        <dbReference type="EMBL" id="ABO68341.1"/>
    </source>
</evidence>
<dbReference type="RefSeq" id="WP_008880279.1">
    <property type="nucleotide sequence ID" value="NC_009328.1"/>
</dbReference>
<evidence type="ECO:0000313" key="7">
    <source>
        <dbReference type="Proteomes" id="UP000001578"/>
    </source>
</evidence>
<reference evidence="6 7" key="1">
    <citation type="journal article" date="2007" name="Proc. Natl. Acad. Sci. U.S.A.">
        <title>Genome and proteome of long-chain alkane degrading Geobacillus thermodenitrificans NG80-2 isolated from a deep-subsurface oil reservoir.</title>
        <authorList>
            <person name="Feng L."/>
            <person name="Wang W."/>
            <person name="Cheng J."/>
            <person name="Ren Y."/>
            <person name="Zhao G."/>
            <person name="Gao C."/>
            <person name="Tang Y."/>
            <person name="Liu X."/>
            <person name="Han W."/>
            <person name="Peng X."/>
            <person name="Liu R."/>
            <person name="Wang L."/>
        </authorList>
    </citation>
    <scope>NUCLEOTIDE SEQUENCE [LARGE SCALE GENOMIC DNA]</scope>
    <source>
        <strain evidence="6 7">NG80-2</strain>
    </source>
</reference>
<dbReference type="GO" id="GO:0034599">
    <property type="term" value="P:cellular response to oxidative stress"/>
    <property type="evidence" value="ECO:0007669"/>
    <property type="project" value="TreeGrafter"/>
</dbReference>
<dbReference type="Pfam" id="PF00255">
    <property type="entry name" value="GSHPx"/>
    <property type="match status" value="1"/>
</dbReference>
<keyword evidence="3 5" id="KW-0560">Oxidoreductase</keyword>
<dbReference type="CDD" id="cd00340">
    <property type="entry name" value="GSH_Peroxidase"/>
    <property type="match status" value="1"/>
</dbReference>
<dbReference type="Gene3D" id="3.40.30.10">
    <property type="entry name" value="Glutaredoxin"/>
    <property type="match status" value="1"/>
</dbReference>
<dbReference type="PANTHER" id="PTHR11592:SF78">
    <property type="entry name" value="GLUTATHIONE PEROXIDASE"/>
    <property type="match status" value="1"/>
</dbReference>
<dbReference type="PRINTS" id="PR01011">
    <property type="entry name" value="GLUTPROXDASE"/>
</dbReference>
<organism evidence="6 7">
    <name type="scientific">Geobacillus thermodenitrificans (strain NG80-2)</name>
    <dbReference type="NCBI Taxonomy" id="420246"/>
    <lineage>
        <taxon>Bacteria</taxon>
        <taxon>Bacillati</taxon>
        <taxon>Bacillota</taxon>
        <taxon>Bacilli</taxon>
        <taxon>Bacillales</taxon>
        <taxon>Anoxybacillaceae</taxon>
        <taxon>Geobacillus</taxon>
    </lineage>
</organism>
<dbReference type="InterPro" id="IPR036249">
    <property type="entry name" value="Thioredoxin-like_sf"/>
</dbReference>
<dbReference type="GO" id="GO:0004601">
    <property type="term" value="F:peroxidase activity"/>
    <property type="evidence" value="ECO:0007669"/>
    <property type="project" value="UniProtKB-KW"/>
</dbReference>
<evidence type="ECO:0000256" key="1">
    <source>
        <dbReference type="ARBA" id="ARBA00006926"/>
    </source>
</evidence>
<comment type="similarity">
    <text evidence="1 5">Belongs to the glutathione peroxidase family.</text>
</comment>
<dbReference type="KEGG" id="gtn:GTNG_2996"/>
<evidence type="ECO:0000256" key="2">
    <source>
        <dbReference type="ARBA" id="ARBA00022559"/>
    </source>
</evidence>
<evidence type="ECO:0000256" key="4">
    <source>
        <dbReference type="PIRSR" id="PIRSR000303-1"/>
    </source>
</evidence>
<dbReference type="PROSITE" id="PS51355">
    <property type="entry name" value="GLUTATHIONE_PEROXID_3"/>
    <property type="match status" value="1"/>
</dbReference>
<dbReference type="SUPFAM" id="SSF52833">
    <property type="entry name" value="Thioredoxin-like"/>
    <property type="match status" value="1"/>
</dbReference>
<accession>A4ISN7</accession>
<dbReference type="Proteomes" id="UP000001578">
    <property type="component" value="Chromosome"/>
</dbReference>
<dbReference type="eggNOG" id="COG0386">
    <property type="taxonomic scope" value="Bacteria"/>
</dbReference>
<proteinExistence type="inferred from homology"/>
<dbReference type="PIRSF" id="PIRSF000303">
    <property type="entry name" value="Glutathion_perox"/>
    <property type="match status" value="1"/>
</dbReference>
<evidence type="ECO:0000256" key="5">
    <source>
        <dbReference type="RuleBase" id="RU000499"/>
    </source>
</evidence>
<protein>
    <recommendedName>
        <fullName evidence="5">Glutathione peroxidase</fullName>
    </recommendedName>
</protein>
<keyword evidence="2 5" id="KW-0575">Peroxidase</keyword>
<dbReference type="GeneID" id="87622859"/>
<dbReference type="PANTHER" id="PTHR11592">
    <property type="entry name" value="GLUTATHIONE PEROXIDASE"/>
    <property type="match status" value="1"/>
</dbReference>